<evidence type="ECO:0000256" key="6">
    <source>
        <dbReference type="ARBA" id="ARBA00023136"/>
    </source>
</evidence>
<keyword evidence="11" id="KW-1185">Reference proteome</keyword>
<dbReference type="InterPro" id="IPR013685">
    <property type="entry name" value="POTRA_FtsQ_type"/>
</dbReference>
<dbReference type="Proteomes" id="UP001225605">
    <property type="component" value="Unassembled WGS sequence"/>
</dbReference>
<reference evidence="10 11" key="1">
    <citation type="submission" date="2017-06" db="EMBL/GenBank/DDBJ databases">
        <title>Cultured bacterium strain Saccharothrix yanglingensis Hhs.015.</title>
        <authorList>
            <person name="Xia Y."/>
        </authorList>
    </citation>
    <scope>NUCLEOTIDE SEQUENCE [LARGE SCALE GENOMIC DNA]</scope>
    <source>
        <strain evidence="10 11">Hhs.015</strain>
    </source>
</reference>
<keyword evidence="4" id="KW-0812">Transmembrane</keyword>
<comment type="subcellular location">
    <subcellularLocation>
        <location evidence="1">Membrane</location>
    </subcellularLocation>
</comment>
<dbReference type="EMBL" id="NSDM01000027">
    <property type="protein sequence ID" value="MDQ2589002.1"/>
    <property type="molecule type" value="Genomic_DNA"/>
</dbReference>
<evidence type="ECO:0000313" key="10">
    <source>
        <dbReference type="EMBL" id="MDQ2589002.1"/>
    </source>
</evidence>
<keyword evidence="6" id="KW-0472">Membrane</keyword>
<evidence type="ECO:0000313" key="11">
    <source>
        <dbReference type="Proteomes" id="UP001225605"/>
    </source>
</evidence>
<evidence type="ECO:0000256" key="3">
    <source>
        <dbReference type="ARBA" id="ARBA00022618"/>
    </source>
</evidence>
<evidence type="ECO:0000256" key="7">
    <source>
        <dbReference type="ARBA" id="ARBA00023306"/>
    </source>
</evidence>
<accession>A0ABU0XAC6</accession>
<dbReference type="RefSeq" id="WP_306750671.1">
    <property type="nucleotide sequence ID" value="NZ_NSDM01000027.1"/>
</dbReference>
<feature type="domain" description="POTRA" evidence="9">
    <location>
        <begin position="54"/>
        <end position="122"/>
    </location>
</feature>
<dbReference type="Gene3D" id="3.10.20.310">
    <property type="entry name" value="membrane protein fhac"/>
    <property type="match status" value="1"/>
</dbReference>
<dbReference type="Pfam" id="PF08478">
    <property type="entry name" value="POTRA_1"/>
    <property type="match status" value="1"/>
</dbReference>
<organism evidence="10 11">
    <name type="scientific">Saccharothrix yanglingensis</name>
    <dbReference type="NCBI Taxonomy" id="659496"/>
    <lineage>
        <taxon>Bacteria</taxon>
        <taxon>Bacillati</taxon>
        <taxon>Actinomycetota</taxon>
        <taxon>Actinomycetes</taxon>
        <taxon>Pseudonocardiales</taxon>
        <taxon>Pseudonocardiaceae</taxon>
        <taxon>Saccharothrix</taxon>
    </lineage>
</organism>
<dbReference type="PANTHER" id="PTHR37820:SF1">
    <property type="entry name" value="CELL DIVISION PROTEIN FTSQ"/>
    <property type="match status" value="1"/>
</dbReference>
<gene>
    <name evidence="10" type="ORF">CKY47_34685</name>
</gene>
<dbReference type="GO" id="GO:0051301">
    <property type="term" value="P:cell division"/>
    <property type="evidence" value="ECO:0007669"/>
    <property type="project" value="UniProtKB-KW"/>
</dbReference>
<evidence type="ECO:0000256" key="1">
    <source>
        <dbReference type="ARBA" id="ARBA00004370"/>
    </source>
</evidence>
<dbReference type="InterPro" id="IPR050487">
    <property type="entry name" value="FtsQ_DivIB"/>
</dbReference>
<name>A0ABU0XAC6_9PSEU</name>
<evidence type="ECO:0000256" key="2">
    <source>
        <dbReference type="ARBA" id="ARBA00022475"/>
    </source>
</evidence>
<dbReference type="InterPro" id="IPR005548">
    <property type="entry name" value="Cell_div_FtsQ/DivIB_C"/>
</dbReference>
<keyword evidence="7" id="KW-0131">Cell cycle</keyword>
<sequence length="244" mass="26023">MSTRTARRRPAPAARRRPSRGPSRRTVLRRRLVAILVLVGVTAFVVTVWFTPALGVREVEVAGVVDLTEAQVREVAAIDEGTPLVQLDTRAVADRVHRLPRVAGVTVERVLPSTVRLTVDEREPVAVVKAADGAHLVDATGLDYAVVASPPDGVPELTAQPNAVAAAVSVLTAVPESLRREVSLVRAGSPADIRLTLSEGREVRWGSPEDTPRKAAVLDVLLTRNGTVFDVSSPELPTVSDGPE</sequence>
<keyword evidence="2" id="KW-1003">Cell membrane</keyword>
<evidence type="ECO:0000256" key="4">
    <source>
        <dbReference type="ARBA" id="ARBA00022692"/>
    </source>
</evidence>
<comment type="caution">
    <text evidence="10">The sequence shown here is derived from an EMBL/GenBank/DDBJ whole genome shotgun (WGS) entry which is preliminary data.</text>
</comment>
<proteinExistence type="predicted"/>
<dbReference type="PANTHER" id="PTHR37820">
    <property type="entry name" value="CELL DIVISION PROTEIN DIVIB"/>
    <property type="match status" value="1"/>
</dbReference>
<dbReference type="PROSITE" id="PS51779">
    <property type="entry name" value="POTRA"/>
    <property type="match status" value="1"/>
</dbReference>
<protein>
    <submittedName>
        <fullName evidence="10">Cell division protein FtsQ</fullName>
    </submittedName>
</protein>
<keyword evidence="5" id="KW-1133">Transmembrane helix</keyword>
<evidence type="ECO:0000256" key="8">
    <source>
        <dbReference type="SAM" id="MobiDB-lite"/>
    </source>
</evidence>
<dbReference type="InterPro" id="IPR034746">
    <property type="entry name" value="POTRA"/>
</dbReference>
<keyword evidence="3 10" id="KW-0132">Cell division</keyword>
<evidence type="ECO:0000256" key="5">
    <source>
        <dbReference type="ARBA" id="ARBA00022989"/>
    </source>
</evidence>
<feature type="region of interest" description="Disordered" evidence="8">
    <location>
        <begin position="1"/>
        <end position="23"/>
    </location>
</feature>
<dbReference type="Pfam" id="PF03799">
    <property type="entry name" value="FtsQ_DivIB_C"/>
    <property type="match status" value="1"/>
</dbReference>
<evidence type="ECO:0000259" key="9">
    <source>
        <dbReference type="PROSITE" id="PS51779"/>
    </source>
</evidence>